<protein>
    <recommendedName>
        <fullName evidence="5">SHSP domain-containing protein</fullName>
    </recommendedName>
</protein>
<dbReference type="SUPFAM" id="SSF49764">
    <property type="entry name" value="HSP20-like chaperones"/>
    <property type="match status" value="1"/>
</dbReference>
<keyword evidence="4" id="KW-0472">Membrane</keyword>
<keyword evidence="4" id="KW-1133">Transmembrane helix</keyword>
<dbReference type="Proteomes" id="UP001341840">
    <property type="component" value="Unassembled WGS sequence"/>
</dbReference>
<evidence type="ECO:0000313" key="7">
    <source>
        <dbReference type="Proteomes" id="UP001341840"/>
    </source>
</evidence>
<feature type="domain" description="SHSP" evidence="5">
    <location>
        <begin position="3"/>
        <end position="110"/>
    </location>
</feature>
<comment type="caution">
    <text evidence="6">The sequence shown here is derived from an EMBL/GenBank/DDBJ whole genome shotgun (WGS) entry which is preliminary data.</text>
</comment>
<dbReference type="InterPro" id="IPR031107">
    <property type="entry name" value="Small_HSP"/>
</dbReference>
<dbReference type="Gene3D" id="2.60.40.790">
    <property type="match status" value="1"/>
</dbReference>
<comment type="similarity">
    <text evidence="2 3">Belongs to the small heat shock protein (HSP20) family.</text>
</comment>
<dbReference type="PROSITE" id="PS01031">
    <property type="entry name" value="SHSP"/>
    <property type="match status" value="1"/>
</dbReference>
<keyword evidence="4" id="KW-0812">Transmembrane</keyword>
<evidence type="ECO:0000256" key="1">
    <source>
        <dbReference type="ARBA" id="ARBA00023016"/>
    </source>
</evidence>
<reference evidence="6 7" key="1">
    <citation type="journal article" date="2023" name="Plants (Basel)">
        <title>Bridging the Gap: Combining Genomics and Transcriptomics Approaches to Understand Stylosanthes scabra, an Orphan Legume from the Brazilian Caatinga.</title>
        <authorList>
            <person name="Ferreira-Neto J.R.C."/>
            <person name="da Silva M.D."/>
            <person name="Binneck E."/>
            <person name="de Melo N.F."/>
            <person name="da Silva R.H."/>
            <person name="de Melo A.L.T.M."/>
            <person name="Pandolfi V."/>
            <person name="Bustamante F.O."/>
            <person name="Brasileiro-Vidal A.C."/>
            <person name="Benko-Iseppon A.M."/>
        </authorList>
    </citation>
    <scope>NUCLEOTIDE SEQUENCE [LARGE SCALE GENOMIC DNA]</scope>
    <source>
        <tissue evidence="6">Leaves</tissue>
    </source>
</reference>
<dbReference type="InterPro" id="IPR008978">
    <property type="entry name" value="HSP20-like_chaperone"/>
</dbReference>
<dbReference type="InterPro" id="IPR002068">
    <property type="entry name" value="A-crystallin/Hsp20_dom"/>
</dbReference>
<evidence type="ECO:0000313" key="6">
    <source>
        <dbReference type="EMBL" id="MED6183280.1"/>
    </source>
</evidence>
<gene>
    <name evidence="6" type="ORF">PIB30_036466</name>
</gene>
<keyword evidence="7" id="KW-1185">Reference proteome</keyword>
<dbReference type="CDD" id="cd06464">
    <property type="entry name" value="ACD_sHsps-like"/>
    <property type="match status" value="1"/>
</dbReference>
<proteinExistence type="inferred from homology"/>
<sequence>MEKSYEEFEPSCRWVREEKHVTVEIDLKGFKKEQIKVQTNNKGLLSVSGERLLDSSNNKWSRFRKEIRLPKDTNEDEISAKLSHGVLSVVMPKKAKEPYSSSSIDGLKTRKRTSIKVVIGVVAVVVTLFTLGNYVTRIMDTHYPHVGSQG</sequence>
<evidence type="ECO:0000256" key="2">
    <source>
        <dbReference type="PROSITE-ProRule" id="PRU00285"/>
    </source>
</evidence>
<keyword evidence="1" id="KW-0346">Stress response</keyword>
<dbReference type="PANTHER" id="PTHR11527">
    <property type="entry name" value="HEAT-SHOCK PROTEIN 20 FAMILY MEMBER"/>
    <property type="match status" value="1"/>
</dbReference>
<name>A0ABU6WDM3_9FABA</name>
<dbReference type="EMBL" id="JASCZI010181421">
    <property type="protein sequence ID" value="MED6183280.1"/>
    <property type="molecule type" value="Genomic_DNA"/>
</dbReference>
<accession>A0ABU6WDM3</accession>
<feature type="transmembrane region" description="Helical" evidence="4">
    <location>
        <begin position="117"/>
        <end position="135"/>
    </location>
</feature>
<evidence type="ECO:0000256" key="4">
    <source>
        <dbReference type="SAM" id="Phobius"/>
    </source>
</evidence>
<evidence type="ECO:0000256" key="3">
    <source>
        <dbReference type="RuleBase" id="RU003616"/>
    </source>
</evidence>
<evidence type="ECO:0000259" key="5">
    <source>
        <dbReference type="PROSITE" id="PS01031"/>
    </source>
</evidence>
<dbReference type="Pfam" id="PF00011">
    <property type="entry name" value="HSP20"/>
    <property type="match status" value="1"/>
</dbReference>
<organism evidence="6 7">
    <name type="scientific">Stylosanthes scabra</name>
    <dbReference type="NCBI Taxonomy" id="79078"/>
    <lineage>
        <taxon>Eukaryota</taxon>
        <taxon>Viridiplantae</taxon>
        <taxon>Streptophyta</taxon>
        <taxon>Embryophyta</taxon>
        <taxon>Tracheophyta</taxon>
        <taxon>Spermatophyta</taxon>
        <taxon>Magnoliopsida</taxon>
        <taxon>eudicotyledons</taxon>
        <taxon>Gunneridae</taxon>
        <taxon>Pentapetalae</taxon>
        <taxon>rosids</taxon>
        <taxon>fabids</taxon>
        <taxon>Fabales</taxon>
        <taxon>Fabaceae</taxon>
        <taxon>Papilionoideae</taxon>
        <taxon>50 kb inversion clade</taxon>
        <taxon>dalbergioids sensu lato</taxon>
        <taxon>Dalbergieae</taxon>
        <taxon>Pterocarpus clade</taxon>
        <taxon>Stylosanthes</taxon>
    </lineage>
</organism>